<dbReference type="Pfam" id="PF22939">
    <property type="entry name" value="WHD_GPIID"/>
    <property type="match status" value="1"/>
</dbReference>
<accession>A0A9Q9U5Y0</accession>
<dbReference type="InterPro" id="IPR007111">
    <property type="entry name" value="NACHT_NTPase"/>
</dbReference>
<dbReference type="EMBL" id="CABFJX010000046">
    <property type="protein sequence ID" value="VTT60506.1"/>
    <property type="molecule type" value="Genomic_DNA"/>
</dbReference>
<evidence type="ECO:0000313" key="5">
    <source>
        <dbReference type="Proteomes" id="UP000760494"/>
    </source>
</evidence>
<dbReference type="PROSITE" id="PS50088">
    <property type="entry name" value="ANK_REPEAT"/>
    <property type="match status" value="1"/>
</dbReference>
<dbReference type="InterPro" id="IPR027417">
    <property type="entry name" value="P-loop_NTPase"/>
</dbReference>
<feature type="repeat" description="ANK" evidence="2">
    <location>
        <begin position="1136"/>
        <end position="1169"/>
    </location>
</feature>
<dbReference type="InterPro" id="IPR054471">
    <property type="entry name" value="GPIID_WHD"/>
</dbReference>
<evidence type="ECO:0000256" key="2">
    <source>
        <dbReference type="PROSITE-ProRule" id="PRU00023"/>
    </source>
</evidence>
<dbReference type="Pfam" id="PF24809">
    <property type="entry name" value="DUF7708"/>
    <property type="match status" value="1"/>
</dbReference>
<dbReference type="PROSITE" id="PS50837">
    <property type="entry name" value="NACHT"/>
    <property type="match status" value="1"/>
</dbReference>
<dbReference type="PANTHER" id="PTHR10039">
    <property type="entry name" value="AMELOGENIN"/>
    <property type="match status" value="1"/>
</dbReference>
<dbReference type="Proteomes" id="UP000760494">
    <property type="component" value="Unassembled WGS sequence"/>
</dbReference>
<comment type="caution">
    <text evidence="4">The sequence shown here is derived from an EMBL/GenBank/DDBJ whole genome shotgun (WGS) entry which is preliminary data.</text>
</comment>
<dbReference type="InterPro" id="IPR056125">
    <property type="entry name" value="DUF7708"/>
</dbReference>
<dbReference type="Gene3D" id="1.25.40.20">
    <property type="entry name" value="Ankyrin repeat-containing domain"/>
    <property type="match status" value="2"/>
</dbReference>
<dbReference type="Gene3D" id="3.40.50.300">
    <property type="entry name" value="P-loop containing nucleotide triphosphate hydrolases"/>
    <property type="match status" value="1"/>
</dbReference>
<reference evidence="4" key="1">
    <citation type="submission" date="2019-05" db="EMBL/GenBank/DDBJ databases">
        <authorList>
            <person name="Piombo E."/>
        </authorList>
    </citation>
    <scope>NUCLEOTIDE SEQUENCE</scope>
    <source>
        <strain evidence="4">C2S</strain>
    </source>
</reference>
<gene>
    <name evidence="4" type="ORF">C2S_4147</name>
</gene>
<dbReference type="Pfam" id="PF24883">
    <property type="entry name" value="NPHP3_N"/>
    <property type="match status" value="1"/>
</dbReference>
<keyword evidence="2" id="KW-0040">ANK repeat</keyword>
<dbReference type="PANTHER" id="PTHR10039:SF14">
    <property type="entry name" value="NACHT DOMAIN-CONTAINING PROTEIN"/>
    <property type="match status" value="1"/>
</dbReference>
<dbReference type="SMART" id="SM00248">
    <property type="entry name" value="ANK"/>
    <property type="match status" value="7"/>
</dbReference>
<sequence length="1321" mass="150380">MATNSQTSFERSLDLFRRELSDDQIKQIAGVNQENLKDTIQATQNILGRRNDLCKLSRVQRFLHAMEHVEKLVSIFLNASDFVAFIWGPIKLALMVATTWTDAIRQLIDAYEEIAEALGNLAFFHNLIQSTDHLKLVLEDYFSDILRFHRCVLDVFSRPEWKRIFKWAWGSFRREVKPILESLRRKQTLLSDDKLQSHAILKEVQDSDQYAKGQFSNLHTSLEDIRSTLASEQLQSKTLQAQEMKTYLESRLDVSKSRTDPQLESRDPVHETSGLWIFSDPTFKQWEGGKSAENKVLFLNGSPGSGKSTLAKTIIRYQKQKQFSESSGRSFLAYFFFKHDAADRRTARSMLQHLIIQLVNADETIMRFVYEKLSSMESTELTDLKKLAIDCFTSRPTATLVLDGLDEAVDSEPEVSIAWCLNELLPAAKTCGCDLRILICGQRDGRLDKLLSSHSKIRLDMVDAHQHDIKHFTKRKVAEIRARFPFTEQEEETLVSKISSASQGMFLYARVVLDHLAGMDSTQEFEDELEEETFPEDLNRAYDRIAQRIIKKQGSSRHKTVKKILGWVICATRPLRWREIQSRFCIDADKEICNAKYLRRDSCKSICSSLVDVTNCDMFPTFESEQVVTMVHETATGYLIRNVTVNLLQEHIDMALFCCRYLSSRPFTTGKSQDITADINSGYFGFLDYAAANFTVHIQKAETSEVSRESRGKLEDVKAAALVLAKANCKEVPVQTEHTDDPKTTQGLGSLDLSIQDNVLVVRTLIGLQREKSETANLNAIEGPIRHKCHKMQCSKFATGCPTESALKEHLAVHERPFRCPHTDCFAYTVGYASSQRLESHKEAFHQSESRKKAVFSTDLETGEWNLYKACKAGDLDEVKRFHRQGADLKSFRPKLDSPLCAAVDAGHGNICKYLVDNGVSPFLQGSRSRETKTPVIAAIYRDREEILEFFLNSGNGMGNLDVAKSIAYALHANRPVMLDMLLTMRQPRDHSDWIEAVLDEVLSHIDLRAVRRDYHPPDATLIHTWFRYVKPEFYTENGVFVAQSDCAEYKIWGDIFFRGRHILWKTISGRAYSFTAFLLDIGNDEYLELDLEDGSTPLHYCITCVCEGDCSSCISMVQRLLQHDHGKFSNFPNTSGSLPAHQALRRGAPHAVLRAVLDNTRDVNIRDNEGESLLHAASSADSICVLLENKAVDLFSRNNKGQTALSAYIDRTFACKEEVLDRLFKADPKLVWTPDKSEEGLTPLHYALKQLEQIKPFSYNKKNISIAFRFLLTCSEVERVLVEYYVKSSDADQRKVRDFAEKEMLREALDIMDALGFGHV</sequence>
<organism evidence="4 5">
    <name type="scientific">Fusarium fujikuroi</name>
    <name type="common">Bakanae and foot rot disease fungus</name>
    <name type="synonym">Gibberella fujikuroi</name>
    <dbReference type="NCBI Taxonomy" id="5127"/>
    <lineage>
        <taxon>Eukaryota</taxon>
        <taxon>Fungi</taxon>
        <taxon>Dikarya</taxon>
        <taxon>Ascomycota</taxon>
        <taxon>Pezizomycotina</taxon>
        <taxon>Sordariomycetes</taxon>
        <taxon>Hypocreomycetidae</taxon>
        <taxon>Hypocreales</taxon>
        <taxon>Nectriaceae</taxon>
        <taxon>Fusarium</taxon>
        <taxon>Fusarium fujikuroi species complex</taxon>
    </lineage>
</organism>
<evidence type="ECO:0000259" key="3">
    <source>
        <dbReference type="PROSITE" id="PS50837"/>
    </source>
</evidence>
<protein>
    <recommendedName>
        <fullName evidence="3">NACHT domain-containing protein</fullName>
    </recommendedName>
</protein>
<dbReference type="InterPro" id="IPR056884">
    <property type="entry name" value="NPHP3-like_N"/>
</dbReference>
<dbReference type="InterPro" id="IPR002110">
    <property type="entry name" value="Ankyrin_rpt"/>
</dbReference>
<keyword evidence="1" id="KW-0677">Repeat</keyword>
<dbReference type="SUPFAM" id="SSF52540">
    <property type="entry name" value="P-loop containing nucleoside triphosphate hydrolases"/>
    <property type="match status" value="1"/>
</dbReference>
<dbReference type="Pfam" id="PF12796">
    <property type="entry name" value="Ank_2"/>
    <property type="match status" value="1"/>
</dbReference>
<evidence type="ECO:0000313" key="4">
    <source>
        <dbReference type="EMBL" id="VTT60506.1"/>
    </source>
</evidence>
<evidence type="ECO:0000256" key="1">
    <source>
        <dbReference type="ARBA" id="ARBA00022737"/>
    </source>
</evidence>
<name>A0A9Q9U5Y0_FUSFU</name>
<dbReference type="SUPFAM" id="SSF48403">
    <property type="entry name" value="Ankyrin repeat"/>
    <property type="match status" value="2"/>
</dbReference>
<proteinExistence type="predicted"/>
<dbReference type="InterPro" id="IPR036770">
    <property type="entry name" value="Ankyrin_rpt-contain_sf"/>
</dbReference>
<feature type="domain" description="NACHT" evidence="3">
    <location>
        <begin position="295"/>
        <end position="408"/>
    </location>
</feature>